<dbReference type="EMBL" id="JOUE01000003">
    <property type="protein sequence ID" value="KFJ43374.1"/>
    <property type="molecule type" value="Genomic_DNA"/>
</dbReference>
<reference evidence="1 2" key="1">
    <citation type="submission" date="2014-04" db="EMBL/GenBank/DDBJ databases">
        <authorList>
            <person name="Bishop-Lilly K.A."/>
            <person name="Broomall S.M."/>
            <person name="Chain P.S."/>
            <person name="Chertkov O."/>
            <person name="Coyne S.R."/>
            <person name="Daligault H.E."/>
            <person name="Davenport K.W."/>
            <person name="Erkkila T."/>
            <person name="Frey K.G."/>
            <person name="Gibbons H.S."/>
            <person name="Gu W."/>
            <person name="Jaissle J."/>
            <person name="Johnson S.L."/>
            <person name="Koroleva G.I."/>
            <person name="Ladner J.T."/>
            <person name="Lo C.-C."/>
            <person name="Minogue T.D."/>
            <person name="Munk C."/>
            <person name="Palacios G.F."/>
            <person name="Redden C.L."/>
            <person name="Rosenzweig C.N."/>
            <person name="Scholz M.B."/>
            <person name="Teshima H."/>
            <person name="Xu Y."/>
        </authorList>
    </citation>
    <scope>NUCLEOTIDE SEQUENCE [LARGE SCALE GENOMIC DNA]</scope>
    <source>
        <strain evidence="1 2">FAJ</strain>
    </source>
</reference>
<dbReference type="AlphaFoldDB" id="A0AAW3DB65"/>
<evidence type="ECO:0008006" key="3">
    <source>
        <dbReference type="Google" id="ProtNLM"/>
    </source>
</evidence>
<organism evidence="1 2">
    <name type="scientific">Francisella philomiragia</name>
    <dbReference type="NCBI Taxonomy" id="28110"/>
    <lineage>
        <taxon>Bacteria</taxon>
        <taxon>Pseudomonadati</taxon>
        <taxon>Pseudomonadota</taxon>
        <taxon>Gammaproteobacteria</taxon>
        <taxon>Thiotrichales</taxon>
        <taxon>Francisellaceae</taxon>
        <taxon>Francisella</taxon>
    </lineage>
</organism>
<evidence type="ECO:0000313" key="2">
    <source>
        <dbReference type="Proteomes" id="UP000029117"/>
    </source>
</evidence>
<dbReference type="RefSeq" id="WP_035735786.1">
    <property type="nucleotide sequence ID" value="NZ_JACTRV010000008.1"/>
</dbReference>
<name>A0AAW3DB65_9GAMM</name>
<accession>A0AAW3DB65</accession>
<gene>
    <name evidence="1" type="ORF">DR78_1837</name>
</gene>
<dbReference type="InterPro" id="IPR021710">
    <property type="entry name" value="DUF3293"/>
</dbReference>
<dbReference type="Pfam" id="PF11697">
    <property type="entry name" value="DUF3293"/>
    <property type="match status" value="1"/>
</dbReference>
<evidence type="ECO:0000313" key="1">
    <source>
        <dbReference type="EMBL" id="KFJ43374.1"/>
    </source>
</evidence>
<protein>
    <recommendedName>
        <fullName evidence="3">DUF3293 domain-containing protein</fullName>
    </recommendedName>
</protein>
<comment type="caution">
    <text evidence="1">The sequence shown here is derived from an EMBL/GenBank/DDBJ whole genome shotgun (WGS) entry which is preliminary data.</text>
</comment>
<proteinExistence type="predicted"/>
<dbReference type="Proteomes" id="UP000029117">
    <property type="component" value="Unassembled WGS sequence"/>
</dbReference>
<sequence>MNNSSNLDLCEWYFTTKFEVPILPSRYPNQFAIITAYNPFNQLLEDQENLARNQILRNQLEKSYSWVYEINGFDKSSKHKENGFMFDAKSLDDACNLGEEFSQDAIYYVINDTLYVSKCEKSKRYLTKVGDFQSRIYSFL</sequence>